<reference evidence="3 4" key="1">
    <citation type="submission" date="2021-03" db="EMBL/GenBank/DDBJ databases">
        <title>Metabolic Capacity of the Antarctic Cyanobacterium Phormidium pseudopriestleyi that Sustains Oxygenic Photosynthesis in the Presence of Hydrogen Sulfide.</title>
        <authorList>
            <person name="Lumian J.E."/>
            <person name="Jungblut A.D."/>
            <person name="Dillon M.L."/>
            <person name="Hawes I."/>
            <person name="Doran P.T."/>
            <person name="Mackey T.J."/>
            <person name="Dick G.J."/>
            <person name="Grettenberger C.L."/>
            <person name="Sumner D.Y."/>
        </authorList>
    </citation>
    <scope>NUCLEOTIDE SEQUENCE [LARGE SCALE GENOMIC DNA]</scope>
    <source>
        <strain evidence="3 4">FRX01</strain>
    </source>
</reference>
<organism evidence="3 4">
    <name type="scientific">Phormidium pseudopriestleyi FRX01</name>
    <dbReference type="NCBI Taxonomy" id="1759528"/>
    <lineage>
        <taxon>Bacteria</taxon>
        <taxon>Bacillati</taxon>
        <taxon>Cyanobacteriota</taxon>
        <taxon>Cyanophyceae</taxon>
        <taxon>Oscillatoriophycideae</taxon>
        <taxon>Oscillatoriales</taxon>
        <taxon>Oscillatoriaceae</taxon>
        <taxon>Phormidium</taxon>
    </lineage>
</organism>
<dbReference type="EMBL" id="JAFLQW010000114">
    <property type="protein sequence ID" value="MBO0348356.1"/>
    <property type="molecule type" value="Genomic_DNA"/>
</dbReference>
<dbReference type="RefSeq" id="WP_207086907.1">
    <property type="nucleotide sequence ID" value="NZ_JAFLQW010000114.1"/>
</dbReference>
<name>A0ABS3FP21_9CYAN</name>
<comment type="caution">
    <text evidence="3">The sequence shown here is derived from an EMBL/GenBank/DDBJ whole genome shotgun (WGS) entry which is preliminary data.</text>
</comment>
<evidence type="ECO:0000256" key="2">
    <source>
        <dbReference type="SAM" id="SignalP"/>
    </source>
</evidence>
<feature type="compositionally biased region" description="Basic and acidic residues" evidence="1">
    <location>
        <begin position="47"/>
        <end position="58"/>
    </location>
</feature>
<feature type="chain" id="PRO_5046738411" evidence="2">
    <location>
        <begin position="22"/>
        <end position="58"/>
    </location>
</feature>
<feature type="region of interest" description="Disordered" evidence="1">
    <location>
        <begin position="31"/>
        <end position="58"/>
    </location>
</feature>
<gene>
    <name evidence="3" type="ORF">J0895_04390</name>
</gene>
<evidence type="ECO:0000256" key="1">
    <source>
        <dbReference type="SAM" id="MobiDB-lite"/>
    </source>
</evidence>
<feature type="signal peptide" evidence="2">
    <location>
        <begin position="1"/>
        <end position="21"/>
    </location>
</feature>
<keyword evidence="2" id="KW-0732">Signal</keyword>
<feature type="compositionally biased region" description="Polar residues" evidence="1">
    <location>
        <begin position="31"/>
        <end position="40"/>
    </location>
</feature>
<protein>
    <submittedName>
        <fullName evidence="3">Uncharacterized protein</fullName>
    </submittedName>
</protein>
<evidence type="ECO:0000313" key="3">
    <source>
        <dbReference type="EMBL" id="MBO0348356.1"/>
    </source>
</evidence>
<proteinExistence type="predicted"/>
<evidence type="ECO:0000313" key="4">
    <source>
        <dbReference type="Proteomes" id="UP000664844"/>
    </source>
</evidence>
<dbReference type="Proteomes" id="UP000664844">
    <property type="component" value="Unassembled WGS sequence"/>
</dbReference>
<accession>A0ABS3FP21</accession>
<keyword evidence="4" id="KW-1185">Reference proteome</keyword>
<sequence>MSIYKCFVLSGLLLLGMNANFSGIEYLTSKENNSDGNAQIASADVSRGTEPDHRGSGR</sequence>